<evidence type="ECO:0000313" key="3">
    <source>
        <dbReference type="Proteomes" id="UP000747110"/>
    </source>
</evidence>
<keyword evidence="3" id="KW-1185">Reference proteome</keyword>
<gene>
    <name evidence="2" type="ORF">Vretifemale_4623</name>
</gene>
<dbReference type="OrthoDB" id="534740at2759"/>
<feature type="non-terminal residue" evidence="2">
    <location>
        <position position="133"/>
    </location>
</feature>
<evidence type="ECO:0000256" key="1">
    <source>
        <dbReference type="SAM" id="MobiDB-lite"/>
    </source>
</evidence>
<accession>A0A8J4FKS2</accession>
<organism evidence="2 3">
    <name type="scientific">Volvox reticuliferus</name>
    <dbReference type="NCBI Taxonomy" id="1737510"/>
    <lineage>
        <taxon>Eukaryota</taxon>
        <taxon>Viridiplantae</taxon>
        <taxon>Chlorophyta</taxon>
        <taxon>core chlorophytes</taxon>
        <taxon>Chlorophyceae</taxon>
        <taxon>CS clade</taxon>
        <taxon>Chlamydomonadales</taxon>
        <taxon>Volvocaceae</taxon>
        <taxon>Volvox</taxon>
    </lineage>
</organism>
<evidence type="ECO:0000313" key="2">
    <source>
        <dbReference type="EMBL" id="GIL74820.1"/>
    </source>
</evidence>
<dbReference type="AlphaFoldDB" id="A0A8J4FKS2"/>
<comment type="caution">
    <text evidence="2">The sequence shown here is derived from an EMBL/GenBank/DDBJ whole genome shotgun (WGS) entry which is preliminary data.</text>
</comment>
<protein>
    <submittedName>
        <fullName evidence="2">Uncharacterized protein</fullName>
    </submittedName>
</protein>
<feature type="region of interest" description="Disordered" evidence="1">
    <location>
        <begin position="89"/>
        <end position="121"/>
    </location>
</feature>
<dbReference type="Proteomes" id="UP000747110">
    <property type="component" value="Unassembled WGS sequence"/>
</dbReference>
<dbReference type="EMBL" id="BNCP01000006">
    <property type="protein sequence ID" value="GIL74820.1"/>
    <property type="molecule type" value="Genomic_DNA"/>
</dbReference>
<proteinExistence type="predicted"/>
<reference evidence="2" key="1">
    <citation type="journal article" date="2021" name="Proc. Natl. Acad. Sci. U.S.A.">
        <title>Three genomes in the algal genus Volvox reveal the fate of a haploid sex-determining region after a transition to homothallism.</title>
        <authorList>
            <person name="Yamamoto K."/>
            <person name="Hamaji T."/>
            <person name="Kawai-Toyooka H."/>
            <person name="Matsuzaki R."/>
            <person name="Takahashi F."/>
            <person name="Nishimura Y."/>
            <person name="Kawachi M."/>
            <person name="Noguchi H."/>
            <person name="Minakuchi Y."/>
            <person name="Umen J.G."/>
            <person name="Toyoda A."/>
            <person name="Nozaki H."/>
        </authorList>
    </citation>
    <scope>NUCLEOTIDE SEQUENCE</scope>
    <source>
        <strain evidence="2">NIES-3786</strain>
    </source>
</reference>
<feature type="compositionally biased region" description="Polar residues" evidence="1">
    <location>
        <begin position="99"/>
        <end position="109"/>
    </location>
</feature>
<sequence length="133" mass="14112">MCVFERASDALPGTPAEAPADGYRLWVRGDISPSPSPLGGGWGYRSVSLAMCEPPSPGGRHGARHTAGTHLSFVAQELDRTTVFNETTHNPPIAAEKSSAAQTAPSSFSREPKKVNMGETKTLSEASADFIFH</sequence>
<name>A0A8J4FKS2_9CHLO</name>